<organism evidence="1 2">
    <name type="scientific">Nesidiocoris tenuis</name>
    <dbReference type="NCBI Taxonomy" id="355587"/>
    <lineage>
        <taxon>Eukaryota</taxon>
        <taxon>Metazoa</taxon>
        <taxon>Ecdysozoa</taxon>
        <taxon>Arthropoda</taxon>
        <taxon>Hexapoda</taxon>
        <taxon>Insecta</taxon>
        <taxon>Pterygota</taxon>
        <taxon>Neoptera</taxon>
        <taxon>Paraneoptera</taxon>
        <taxon>Hemiptera</taxon>
        <taxon>Heteroptera</taxon>
        <taxon>Panheteroptera</taxon>
        <taxon>Cimicomorpha</taxon>
        <taxon>Miridae</taxon>
        <taxon>Dicyphina</taxon>
        <taxon>Nesidiocoris</taxon>
    </lineage>
</organism>
<name>A0A6H5GDW8_9HEMI</name>
<proteinExistence type="predicted"/>
<reference evidence="1 2" key="1">
    <citation type="submission" date="2020-02" db="EMBL/GenBank/DDBJ databases">
        <authorList>
            <person name="Ferguson B K."/>
        </authorList>
    </citation>
    <scope>NUCLEOTIDE SEQUENCE [LARGE SCALE GENOMIC DNA]</scope>
</reference>
<feature type="non-terminal residue" evidence="1">
    <location>
        <position position="56"/>
    </location>
</feature>
<accession>A0A6H5GDW8</accession>
<keyword evidence="2" id="KW-1185">Reference proteome</keyword>
<sequence length="56" mass="6773">MDDEAEFCKETFLREQLMTASVRWKVASCRCKGYHRLFARFDRLIVTFIIVCLRLR</sequence>
<dbReference type="Proteomes" id="UP000479000">
    <property type="component" value="Unassembled WGS sequence"/>
</dbReference>
<evidence type="ECO:0000313" key="1">
    <source>
        <dbReference type="EMBL" id="CAB0001567.1"/>
    </source>
</evidence>
<dbReference type="EMBL" id="CADCXU010011124">
    <property type="protein sequence ID" value="CAB0001567.1"/>
    <property type="molecule type" value="Genomic_DNA"/>
</dbReference>
<evidence type="ECO:0000313" key="2">
    <source>
        <dbReference type="Proteomes" id="UP000479000"/>
    </source>
</evidence>
<dbReference type="AlphaFoldDB" id="A0A6H5GDW8"/>
<protein>
    <submittedName>
        <fullName evidence="1">Uncharacterized protein</fullName>
    </submittedName>
</protein>
<gene>
    <name evidence="1" type="ORF">NTEN_LOCUS7354</name>
</gene>